<dbReference type="Pfam" id="PF07702">
    <property type="entry name" value="UTRA"/>
    <property type="match status" value="1"/>
</dbReference>
<name>A0ABT1DT26_9ACTN</name>
<keyword evidence="3" id="KW-1185">Reference proteome</keyword>
<sequence length="89" mass="9566">MAAATGVRDGTSSLTAALQDAGYVAARAKRVVHAVPADRVLAGHLDVPEGTPLLRIRSITWSKAQVAFDYYETWLRTDVVPLEVDAKTS</sequence>
<evidence type="ECO:0000259" key="1">
    <source>
        <dbReference type="Pfam" id="PF07702"/>
    </source>
</evidence>
<dbReference type="InterPro" id="IPR011663">
    <property type="entry name" value="UTRA"/>
</dbReference>
<organism evidence="2 3">
    <name type="scientific">Paractinoplanes aksuensis</name>
    <dbReference type="NCBI Taxonomy" id="2939490"/>
    <lineage>
        <taxon>Bacteria</taxon>
        <taxon>Bacillati</taxon>
        <taxon>Actinomycetota</taxon>
        <taxon>Actinomycetes</taxon>
        <taxon>Micromonosporales</taxon>
        <taxon>Micromonosporaceae</taxon>
        <taxon>Paractinoplanes</taxon>
    </lineage>
</organism>
<comment type="caution">
    <text evidence="2">The sequence shown here is derived from an EMBL/GenBank/DDBJ whole genome shotgun (WGS) entry which is preliminary data.</text>
</comment>
<evidence type="ECO:0000313" key="2">
    <source>
        <dbReference type="EMBL" id="MCO8273995.1"/>
    </source>
</evidence>
<evidence type="ECO:0000313" key="3">
    <source>
        <dbReference type="Proteomes" id="UP001523369"/>
    </source>
</evidence>
<dbReference type="RefSeq" id="WP_253240072.1">
    <property type="nucleotide sequence ID" value="NZ_JAMYJR010000028.1"/>
</dbReference>
<accession>A0ABT1DT26</accession>
<dbReference type="SUPFAM" id="SSF64288">
    <property type="entry name" value="Chorismate lyase-like"/>
    <property type="match status" value="1"/>
</dbReference>
<dbReference type="EMBL" id="JAMYJR010000028">
    <property type="protein sequence ID" value="MCO8273995.1"/>
    <property type="molecule type" value="Genomic_DNA"/>
</dbReference>
<protein>
    <submittedName>
        <fullName evidence="2">UTRA domain-containing protein</fullName>
    </submittedName>
</protein>
<feature type="domain" description="UbiC transcription regulator-associated" evidence="1">
    <location>
        <begin position="11"/>
        <end position="78"/>
    </location>
</feature>
<dbReference type="Proteomes" id="UP001523369">
    <property type="component" value="Unassembled WGS sequence"/>
</dbReference>
<proteinExistence type="predicted"/>
<dbReference type="Gene3D" id="3.40.1410.10">
    <property type="entry name" value="Chorismate lyase-like"/>
    <property type="match status" value="1"/>
</dbReference>
<gene>
    <name evidence="2" type="ORF">M1L60_25680</name>
</gene>
<dbReference type="InterPro" id="IPR028978">
    <property type="entry name" value="Chorismate_lyase_/UTRA_dom_sf"/>
</dbReference>
<reference evidence="2 3" key="1">
    <citation type="submission" date="2022-06" db="EMBL/GenBank/DDBJ databases">
        <title>New Species of the Genus Actinoplanes, ActinopZanes ferrugineus.</title>
        <authorList>
            <person name="Ding P."/>
        </authorList>
    </citation>
    <scope>NUCLEOTIDE SEQUENCE [LARGE SCALE GENOMIC DNA]</scope>
    <source>
        <strain evidence="2 3">TRM88003</strain>
    </source>
</reference>